<organism evidence="1 2">
    <name type="scientific">Kibdelosporangium lantanae</name>
    <dbReference type="NCBI Taxonomy" id="1497396"/>
    <lineage>
        <taxon>Bacteria</taxon>
        <taxon>Bacillati</taxon>
        <taxon>Actinomycetota</taxon>
        <taxon>Actinomycetes</taxon>
        <taxon>Pseudonocardiales</taxon>
        <taxon>Pseudonocardiaceae</taxon>
        <taxon>Kibdelosporangium</taxon>
    </lineage>
</organism>
<dbReference type="InterPro" id="IPR002347">
    <property type="entry name" value="SDR_fam"/>
</dbReference>
<feature type="non-terminal residue" evidence="1">
    <location>
        <position position="38"/>
    </location>
</feature>
<name>A0ABW3MMS7_9PSEU</name>
<sequence length="38" mass="3642">MLPSLAGTTVLVTGASGGIGRGIAYRFFEAGAAVASAT</sequence>
<gene>
    <name evidence="1" type="ORF">ACFQ1S_36130</name>
</gene>
<keyword evidence="2" id="KW-1185">Reference proteome</keyword>
<dbReference type="EMBL" id="JBHTIS010002940">
    <property type="protein sequence ID" value="MFD1050574.1"/>
    <property type="molecule type" value="Genomic_DNA"/>
</dbReference>
<protein>
    <submittedName>
        <fullName evidence="1">SDR family NAD(P)-dependent oxidoreductase</fullName>
    </submittedName>
</protein>
<dbReference type="SUPFAM" id="SSF51735">
    <property type="entry name" value="NAD(P)-binding Rossmann-fold domains"/>
    <property type="match status" value="1"/>
</dbReference>
<comment type="caution">
    <text evidence="1">The sequence shown here is derived from an EMBL/GenBank/DDBJ whole genome shotgun (WGS) entry which is preliminary data.</text>
</comment>
<dbReference type="Proteomes" id="UP001597045">
    <property type="component" value="Unassembled WGS sequence"/>
</dbReference>
<accession>A0ABW3MMS7</accession>
<dbReference type="InterPro" id="IPR036291">
    <property type="entry name" value="NAD(P)-bd_dom_sf"/>
</dbReference>
<dbReference type="Gene3D" id="3.40.50.720">
    <property type="entry name" value="NAD(P)-binding Rossmann-like Domain"/>
    <property type="match status" value="1"/>
</dbReference>
<proteinExistence type="predicted"/>
<evidence type="ECO:0000313" key="1">
    <source>
        <dbReference type="EMBL" id="MFD1050574.1"/>
    </source>
</evidence>
<dbReference type="Pfam" id="PF00106">
    <property type="entry name" value="adh_short"/>
    <property type="match status" value="1"/>
</dbReference>
<reference evidence="2" key="1">
    <citation type="journal article" date="2019" name="Int. J. Syst. Evol. Microbiol.">
        <title>The Global Catalogue of Microorganisms (GCM) 10K type strain sequencing project: providing services to taxonomists for standard genome sequencing and annotation.</title>
        <authorList>
            <consortium name="The Broad Institute Genomics Platform"/>
            <consortium name="The Broad Institute Genome Sequencing Center for Infectious Disease"/>
            <person name="Wu L."/>
            <person name="Ma J."/>
        </authorList>
    </citation>
    <scope>NUCLEOTIDE SEQUENCE [LARGE SCALE GENOMIC DNA]</scope>
    <source>
        <strain evidence="2">JCM 31486</strain>
    </source>
</reference>
<evidence type="ECO:0000313" key="2">
    <source>
        <dbReference type="Proteomes" id="UP001597045"/>
    </source>
</evidence>